<reference evidence="2 3" key="1">
    <citation type="submission" date="2016-10" db="EMBL/GenBank/DDBJ databases">
        <title>The genome sequence of Colletotrichum fioriniae PJ7.</title>
        <authorList>
            <person name="Baroncelli R."/>
        </authorList>
    </citation>
    <scope>NUCLEOTIDE SEQUENCE [LARGE SCALE GENOMIC DNA]</scope>
    <source>
        <strain evidence="2 3">Tom-12</strain>
    </source>
</reference>
<comment type="caution">
    <text evidence="2">The sequence shown here is derived from an EMBL/GenBank/DDBJ whole genome shotgun (WGS) entry which is preliminary data.</text>
</comment>
<feature type="compositionally biased region" description="Basic and acidic residues" evidence="1">
    <location>
        <begin position="887"/>
        <end position="924"/>
    </location>
</feature>
<feature type="region of interest" description="Disordered" evidence="1">
    <location>
        <begin position="559"/>
        <end position="578"/>
    </location>
</feature>
<gene>
    <name evidence="2" type="ORF">CTAM01_01786</name>
</gene>
<sequence length="964" mass="106851">MLPALDTIWHSPTLFTSINSPAPFNGKVLAQCPKSSSRTQIERHRRTTRCIYKLRLQPSIDPLYSKPVIDSETDEISPGPHHHVAGHFSNTSTRFNFYFPPKDAWGGRFFQLAYPTQSANATEETIGFGLDSKAYTVQVTGSNGFRAEAAAARYSRIVAARYYRLTSTQHIYGYVYGGSGGSNQVIGGIENTVGVWDGAVAMVQAVPISAPNSPSIRAMAGLVLRNRKTEIQDSLKPGGSGNPLSIPSMTELERSMLIEATKLGVPIRAWEQYDEVADSSHLNILRNTIIQPSDPTYVEDFWFKPGYLGTADSALGIAMREAVVDFNATVEDVQLDNDGKLVSIRLDTVPEAVADVYGYDLGLLGADDFKLKTISGTLSTANYTMLFTDYTADANDATLTKFIAKGVKVHIDNKSSVAMHSYYRHQIPERAGFYGFDQFRTVNGTNYPQRTPDTSRSLARSVSGGNHTGSIGCKLIIVQNLLDSDAFPWHADWYRSQVKRQLGDRFEDNYRLWYNDNAEHFYEKRPPHRLALIVPYNGIYQQALRDVAAWVEDRVPAPDSTSYTVSADDNSVQVPPTATERRGIQPVVELLANGRCSCTVKAGQSVTLRATVETPSGTGKVVNVEWDLTSEGTFTDVGPAFTPNQTVTVEHTVVYNTTGNFIAIARATSHRQGDQGAVYARVMNLARVNVIADSAHAPASPTIIIRLPSESFTQPYISSLLQLHTSTPAHQHTSTRAHAYPHPHILSEEVMDSQGSQATKKRRLDDGNEDSQASKDDGSSLGVSWRGFRPRTIEFDHQASCSEFESRFALEIWATDAQGVERQIGKIWDEINYAGAGKVKVIAKSAKSVLSALSAMRETSSDTPGLASDDYIKAFESHMKSQQTIQEKARQEEKARKEEKARQEKARKEEKARKQKKEALREKTLALEALQARRRALQESERTLQYEEEALQEKIQSLQEKQTV</sequence>
<feature type="region of interest" description="Disordered" evidence="1">
    <location>
        <begin position="749"/>
        <end position="781"/>
    </location>
</feature>
<dbReference type="RefSeq" id="XP_060387361.1">
    <property type="nucleotide sequence ID" value="XM_060517827.1"/>
</dbReference>
<dbReference type="Proteomes" id="UP001227543">
    <property type="component" value="Unassembled WGS sequence"/>
</dbReference>
<proteinExistence type="predicted"/>
<evidence type="ECO:0000256" key="1">
    <source>
        <dbReference type="SAM" id="MobiDB-lite"/>
    </source>
</evidence>
<feature type="region of interest" description="Disordered" evidence="1">
    <location>
        <begin position="879"/>
        <end position="924"/>
    </location>
</feature>
<protein>
    <submittedName>
        <fullName evidence="2">Uncharacterized protein</fullName>
    </submittedName>
</protein>
<feature type="compositionally biased region" description="Polar residues" evidence="1">
    <location>
        <begin position="559"/>
        <end position="576"/>
    </location>
</feature>
<organism evidence="2 3">
    <name type="scientific">Colletotrichum tamarilloi</name>
    <dbReference type="NCBI Taxonomy" id="1209934"/>
    <lineage>
        <taxon>Eukaryota</taxon>
        <taxon>Fungi</taxon>
        <taxon>Dikarya</taxon>
        <taxon>Ascomycota</taxon>
        <taxon>Pezizomycotina</taxon>
        <taxon>Sordariomycetes</taxon>
        <taxon>Hypocreomycetidae</taxon>
        <taxon>Glomerellales</taxon>
        <taxon>Glomerellaceae</taxon>
        <taxon>Colletotrichum</taxon>
        <taxon>Colletotrichum acutatum species complex</taxon>
    </lineage>
</organism>
<name>A0ABQ9RQN1_9PEZI</name>
<accession>A0ABQ9RQN1</accession>
<dbReference type="EMBL" id="MLFU01000004">
    <property type="protein sequence ID" value="KAK1509663.1"/>
    <property type="molecule type" value="Genomic_DNA"/>
</dbReference>
<evidence type="ECO:0000313" key="3">
    <source>
        <dbReference type="Proteomes" id="UP001227543"/>
    </source>
</evidence>
<evidence type="ECO:0000313" key="2">
    <source>
        <dbReference type="EMBL" id="KAK1509663.1"/>
    </source>
</evidence>
<keyword evidence="3" id="KW-1185">Reference proteome</keyword>
<dbReference type="GeneID" id="85402065"/>